<keyword evidence="2" id="KW-1185">Reference proteome</keyword>
<gene>
    <name evidence="1" type="ORF">R4Z09_27840</name>
</gene>
<name>A0ABZ2CCX2_9BACI</name>
<evidence type="ECO:0000313" key="1">
    <source>
        <dbReference type="EMBL" id="WVX80986.1"/>
    </source>
</evidence>
<sequence length="58" mass="6831">MKISQIKVLDKEKHVNAWLREYDGKVEIVNISMTASIDGFGTEVYYLIHYRIDEEEIV</sequence>
<accession>A0ABZ2CCX2</accession>
<protein>
    <submittedName>
        <fullName evidence="1">Uncharacterized protein</fullName>
    </submittedName>
</protein>
<proteinExistence type="predicted"/>
<evidence type="ECO:0000313" key="2">
    <source>
        <dbReference type="Proteomes" id="UP001357223"/>
    </source>
</evidence>
<dbReference type="EMBL" id="CP137640">
    <property type="protein sequence ID" value="WVX80986.1"/>
    <property type="molecule type" value="Genomic_DNA"/>
</dbReference>
<dbReference type="Proteomes" id="UP001357223">
    <property type="component" value="Chromosome"/>
</dbReference>
<organism evidence="1 2">
    <name type="scientific">Niallia oryzisoli</name>
    <dbReference type="NCBI Taxonomy" id="1737571"/>
    <lineage>
        <taxon>Bacteria</taxon>
        <taxon>Bacillati</taxon>
        <taxon>Bacillota</taxon>
        <taxon>Bacilli</taxon>
        <taxon>Bacillales</taxon>
        <taxon>Bacillaceae</taxon>
        <taxon>Niallia</taxon>
    </lineage>
</organism>
<reference evidence="1 2" key="1">
    <citation type="submission" date="2023-10" db="EMBL/GenBank/DDBJ databases">
        <title>Niallia locisalis sp.nov. isolated from a salt pond sample.</title>
        <authorList>
            <person name="Li X.-J."/>
            <person name="Dong L."/>
        </authorList>
    </citation>
    <scope>NUCLEOTIDE SEQUENCE [LARGE SCALE GENOMIC DNA]</scope>
    <source>
        <strain evidence="1 2">DSM 29761</strain>
    </source>
</reference>
<dbReference type="RefSeq" id="WP_338449916.1">
    <property type="nucleotide sequence ID" value="NZ_CP137640.1"/>
</dbReference>